<dbReference type="EMBL" id="QQWE01000003">
    <property type="protein sequence ID" value="REJ57783.1"/>
    <property type="molecule type" value="Genomic_DNA"/>
</dbReference>
<feature type="transmembrane region" description="Helical" evidence="3">
    <location>
        <begin position="80"/>
        <end position="102"/>
    </location>
</feature>
<dbReference type="AlphaFoldDB" id="A0A3E0MFK4"/>
<evidence type="ECO:0000313" key="4">
    <source>
        <dbReference type="EMBL" id="REJ57783.1"/>
    </source>
</evidence>
<protein>
    <submittedName>
        <fullName evidence="4">CDP-alcohol phosphatidyltransferase family protein</fullName>
    </submittedName>
</protein>
<comment type="similarity">
    <text evidence="2">Belongs to the CDP-alcohol phosphatidyltransferase class-I family.</text>
</comment>
<dbReference type="GO" id="GO:0008654">
    <property type="term" value="P:phospholipid biosynthetic process"/>
    <property type="evidence" value="ECO:0007669"/>
    <property type="project" value="InterPro"/>
</dbReference>
<dbReference type="InterPro" id="IPR043130">
    <property type="entry name" value="CDP-OH_PTrfase_TM_dom"/>
</dbReference>
<dbReference type="PROSITE" id="PS00379">
    <property type="entry name" value="CDP_ALCOHOL_P_TRANSF"/>
    <property type="match status" value="1"/>
</dbReference>
<feature type="transmembrane region" description="Helical" evidence="3">
    <location>
        <begin position="109"/>
        <end position="132"/>
    </location>
</feature>
<evidence type="ECO:0000256" key="3">
    <source>
        <dbReference type="SAM" id="Phobius"/>
    </source>
</evidence>
<dbReference type="InterPro" id="IPR048254">
    <property type="entry name" value="CDP_ALCOHOL_P_TRANSF_CS"/>
</dbReference>
<proteinExistence type="inferred from homology"/>
<comment type="caution">
    <text evidence="4">The sequence shown here is derived from an EMBL/GenBank/DDBJ whole genome shotgun (WGS) entry which is preliminary data.</text>
</comment>
<dbReference type="GO" id="GO:0016020">
    <property type="term" value="C:membrane"/>
    <property type="evidence" value="ECO:0007669"/>
    <property type="project" value="InterPro"/>
</dbReference>
<accession>A0A3E0MFK4</accession>
<sequence length="203" mass="20795">MFDPLARRLIDPPLARLGAWIARRGGSANAMTAAGLVVGLAAALAIAMGHAGWGLLLILVSRLADGLDGAVARVRGPTDLGAFLDIVADFAFYAAIPIAFAIADPANAFPALVLVASFLLSGGSFLAFATLAEKRGLATTARGRKGFFHAGGLAEGTETIAAFVLMCLFPASFALIAWIFAAACLITACGRCLDAARLFGRAS</sequence>
<dbReference type="GO" id="GO:0016780">
    <property type="term" value="F:phosphotransferase activity, for other substituted phosphate groups"/>
    <property type="evidence" value="ECO:0007669"/>
    <property type="project" value="InterPro"/>
</dbReference>
<dbReference type="Pfam" id="PF01066">
    <property type="entry name" value="CDP-OH_P_transf"/>
    <property type="match status" value="1"/>
</dbReference>
<reference evidence="4 5" key="1">
    <citation type="submission" date="2017-08" db="EMBL/GenBank/DDBJ databases">
        <title>Functional genomic and metabolic studies of the symbiotic interactions of six Microcystis-dominated communities.</title>
        <authorList>
            <person name="Li Q."/>
            <person name="Lin F."/>
        </authorList>
    </citation>
    <scope>NUCLEOTIDE SEQUENCE [LARGE SCALE GENOMIC DNA]</scope>
    <source>
        <strain evidence="4">DA14</strain>
    </source>
</reference>
<evidence type="ECO:0000256" key="2">
    <source>
        <dbReference type="RuleBase" id="RU003750"/>
    </source>
</evidence>
<name>A0A3E0MFK4_MICAE</name>
<evidence type="ECO:0000256" key="1">
    <source>
        <dbReference type="ARBA" id="ARBA00022679"/>
    </source>
</evidence>
<evidence type="ECO:0000313" key="5">
    <source>
        <dbReference type="Proteomes" id="UP000256301"/>
    </source>
</evidence>
<organism evidence="4 5">
    <name type="scientific">Microcystis aeruginosa DA14</name>
    <dbReference type="NCBI Taxonomy" id="1987506"/>
    <lineage>
        <taxon>Bacteria</taxon>
        <taxon>Bacillati</taxon>
        <taxon>Cyanobacteriota</taxon>
        <taxon>Cyanophyceae</taxon>
        <taxon>Oscillatoriophycideae</taxon>
        <taxon>Chroococcales</taxon>
        <taxon>Microcystaceae</taxon>
        <taxon>Microcystis</taxon>
    </lineage>
</organism>
<keyword evidence="3" id="KW-0472">Membrane</keyword>
<dbReference type="Proteomes" id="UP000256301">
    <property type="component" value="Unassembled WGS sequence"/>
</dbReference>
<gene>
    <name evidence="4" type="ORF">DWQ56_11025</name>
</gene>
<feature type="transmembrane region" description="Helical" evidence="3">
    <location>
        <begin position="33"/>
        <end position="60"/>
    </location>
</feature>
<feature type="transmembrane region" description="Helical" evidence="3">
    <location>
        <begin position="160"/>
        <end position="188"/>
    </location>
</feature>
<dbReference type="InterPro" id="IPR000462">
    <property type="entry name" value="CDP-OH_P_trans"/>
</dbReference>
<keyword evidence="3" id="KW-1133">Transmembrane helix</keyword>
<dbReference type="Gene3D" id="1.20.120.1760">
    <property type="match status" value="1"/>
</dbReference>
<keyword evidence="3" id="KW-0812">Transmembrane</keyword>
<keyword evidence="1 2" id="KW-0808">Transferase</keyword>